<feature type="domain" description="VWFD" evidence="7">
    <location>
        <begin position="208"/>
        <end position="409"/>
    </location>
</feature>
<dbReference type="InterPro" id="IPR051495">
    <property type="entry name" value="Epithelial_Barrier/Signaling"/>
</dbReference>
<keyword evidence="2" id="KW-0812">Transmembrane</keyword>
<evidence type="ECO:0000256" key="2">
    <source>
        <dbReference type="ARBA" id="ARBA00022692"/>
    </source>
</evidence>
<name>A0A2C9M586_BIOGL</name>
<dbReference type="Pfam" id="PF23263">
    <property type="entry name" value="C8-3_MUC4"/>
    <property type="match status" value="1"/>
</dbReference>
<proteinExistence type="predicted"/>
<dbReference type="Proteomes" id="UP000076420">
    <property type="component" value="Unassembled WGS sequence"/>
</dbReference>
<dbReference type="KEGG" id="bgt:106067561"/>
<dbReference type="STRING" id="6526.A0A2C9M586"/>
<evidence type="ECO:0000259" key="6">
    <source>
        <dbReference type="PROSITE" id="PS50856"/>
    </source>
</evidence>
<dbReference type="PANTHER" id="PTHR13802:SF52">
    <property type="entry name" value="MUCIN-4"/>
    <property type="match status" value="1"/>
</dbReference>
<accession>A0A2C9M586</accession>
<evidence type="ECO:0000313" key="9">
    <source>
        <dbReference type="Proteomes" id="UP000076420"/>
    </source>
</evidence>
<dbReference type="InterPro" id="IPR005533">
    <property type="entry name" value="AMOP_dom"/>
</dbReference>
<dbReference type="Pfam" id="PF00094">
    <property type="entry name" value="VWD"/>
    <property type="match status" value="1"/>
</dbReference>
<organism evidence="8 9">
    <name type="scientific">Biomphalaria glabrata</name>
    <name type="common">Bloodfluke planorb</name>
    <name type="synonym">Freshwater snail</name>
    <dbReference type="NCBI Taxonomy" id="6526"/>
    <lineage>
        <taxon>Eukaryota</taxon>
        <taxon>Metazoa</taxon>
        <taxon>Spiralia</taxon>
        <taxon>Lophotrochozoa</taxon>
        <taxon>Mollusca</taxon>
        <taxon>Gastropoda</taxon>
        <taxon>Heterobranchia</taxon>
        <taxon>Euthyneura</taxon>
        <taxon>Panpulmonata</taxon>
        <taxon>Hygrophila</taxon>
        <taxon>Lymnaeoidea</taxon>
        <taxon>Planorbidae</taxon>
        <taxon>Biomphalaria</taxon>
    </lineage>
</organism>
<evidence type="ECO:0008006" key="10">
    <source>
        <dbReference type="Google" id="ProtNLM"/>
    </source>
</evidence>
<dbReference type="InterPro" id="IPR001846">
    <property type="entry name" value="VWF_type-D"/>
</dbReference>
<gene>
    <name evidence="8" type="primary">106067561</name>
</gene>
<dbReference type="VEuPathDB" id="VectorBase:BGLB038564"/>
<dbReference type="InterPro" id="IPR056619">
    <property type="entry name" value="C8-3_MUC4"/>
</dbReference>
<feature type="domain" description="AMOP" evidence="6">
    <location>
        <begin position="54"/>
        <end position="196"/>
    </location>
</feature>
<dbReference type="GO" id="GO:0016020">
    <property type="term" value="C:membrane"/>
    <property type="evidence" value="ECO:0007669"/>
    <property type="project" value="UniProtKB-SubCell"/>
</dbReference>
<evidence type="ECO:0000259" key="7">
    <source>
        <dbReference type="PROSITE" id="PS51233"/>
    </source>
</evidence>
<dbReference type="AlphaFoldDB" id="A0A2C9M586"/>
<dbReference type="PANTHER" id="PTHR13802">
    <property type="entry name" value="MUCIN 4-RELATED"/>
    <property type="match status" value="1"/>
</dbReference>
<dbReference type="PROSITE" id="PS51233">
    <property type="entry name" value="VWFD"/>
    <property type="match status" value="1"/>
</dbReference>
<keyword evidence="4" id="KW-0472">Membrane</keyword>
<dbReference type="PROSITE" id="PS50856">
    <property type="entry name" value="AMOP"/>
    <property type="match status" value="1"/>
</dbReference>
<evidence type="ECO:0000256" key="3">
    <source>
        <dbReference type="ARBA" id="ARBA00022989"/>
    </source>
</evidence>
<keyword evidence="3" id="KW-1133">Transmembrane helix</keyword>
<evidence type="ECO:0000256" key="1">
    <source>
        <dbReference type="ARBA" id="ARBA00004370"/>
    </source>
</evidence>
<dbReference type="EnsemblMetazoa" id="BGLB038564-RA">
    <property type="protein sequence ID" value="BGLB038564-PA"/>
    <property type="gene ID" value="BGLB038564"/>
</dbReference>
<keyword evidence="5" id="KW-1015">Disulfide bond</keyword>
<evidence type="ECO:0000256" key="5">
    <source>
        <dbReference type="ARBA" id="ARBA00023157"/>
    </source>
</evidence>
<reference evidence="8" key="1">
    <citation type="submission" date="2020-05" db="UniProtKB">
        <authorList>
            <consortium name="EnsemblMetazoa"/>
        </authorList>
    </citation>
    <scope>IDENTIFICATION</scope>
    <source>
        <strain evidence="8">BB02</strain>
    </source>
</reference>
<evidence type="ECO:0000256" key="4">
    <source>
        <dbReference type="ARBA" id="ARBA00023136"/>
    </source>
</evidence>
<dbReference type="VEuPathDB" id="VectorBase:BGLAX_042666"/>
<sequence length="629" mass="69724">MKWSFVRNRKILMGYVNSDGVVDLGFTNTAVTTRLDTLIGAAGNPGVFIFKVGESESQDYKCLQFYNSNVARAQSIEFKNDLKQLPACPCSEERVRKQWQFVFKRGTNDNIFCYAISSIQKKRKFAGNSLNKLCCYIRLNPFFYGFYLSGNAESGHILTSNPFQNFSMTIAEDVYPKSLCCQGLTKKYCDLFNQVRPDMGCSLASGFVTASFFGDPHLTALDGLQYTMNGWGEYILIDSEDFRLQGRTDRIEATNGTLINATVFVAFAAKERNDATLQVELSANKTSMVIFANGIDLTNEFYASEGLVKDMSTFIVSRETIANKTNIVAKFTSITINIFMGIKCLEVNIEAGVELKGNITGLLGNFNGNVSDDFVLPDGTVLAPNETNTERKIFENFGRKWVVTSNNSIFAYGAYKSSANYSHQEFVPLFLDEVSESERNASIAKCGDNVACQYDYLATRDEKFAENTKDTFTSSQSAKISAANNLPTFNITEGLNIEGQWELSSGHQQTLTVQLNDSDGDYVTLKLIGGPFSDVQIYNNSALTYLPNENVPITIKLMAEDSKNGTSSVITVPITLCPNCSGNGICDKKNKQTDKSTYNFDVYACQCFPAYTGWLQIFNLSFSLTSASL</sequence>
<evidence type="ECO:0000313" key="8">
    <source>
        <dbReference type="EnsemblMetazoa" id="BGLB038564-PA"/>
    </source>
</evidence>
<comment type="subcellular location">
    <subcellularLocation>
        <location evidence="1">Membrane</location>
    </subcellularLocation>
</comment>
<protein>
    <recommendedName>
        <fullName evidence="10">VWFD domain-containing protein</fullName>
    </recommendedName>
</protein>